<protein>
    <submittedName>
        <fullName evidence="2">Uncharacterized protein</fullName>
    </submittedName>
</protein>
<feature type="compositionally biased region" description="Polar residues" evidence="1">
    <location>
        <begin position="62"/>
        <end position="71"/>
    </location>
</feature>
<feature type="compositionally biased region" description="Low complexity" evidence="1">
    <location>
        <begin position="50"/>
        <end position="61"/>
    </location>
</feature>
<organism evidence="2 3">
    <name type="scientific">Ficus carica</name>
    <name type="common">Common fig</name>
    <dbReference type="NCBI Taxonomy" id="3494"/>
    <lineage>
        <taxon>Eukaryota</taxon>
        <taxon>Viridiplantae</taxon>
        <taxon>Streptophyta</taxon>
        <taxon>Embryophyta</taxon>
        <taxon>Tracheophyta</taxon>
        <taxon>Spermatophyta</taxon>
        <taxon>Magnoliopsida</taxon>
        <taxon>eudicotyledons</taxon>
        <taxon>Gunneridae</taxon>
        <taxon>Pentapetalae</taxon>
        <taxon>rosids</taxon>
        <taxon>fabids</taxon>
        <taxon>Rosales</taxon>
        <taxon>Moraceae</taxon>
        <taxon>Ficeae</taxon>
        <taxon>Ficus</taxon>
    </lineage>
</organism>
<dbReference type="EMBL" id="BTGU01000028">
    <property type="protein sequence ID" value="GMN48288.1"/>
    <property type="molecule type" value="Genomic_DNA"/>
</dbReference>
<feature type="region of interest" description="Disordered" evidence="1">
    <location>
        <begin position="47"/>
        <end position="71"/>
    </location>
</feature>
<accession>A0AA88A527</accession>
<comment type="caution">
    <text evidence="2">The sequence shown here is derived from an EMBL/GenBank/DDBJ whole genome shotgun (WGS) entry which is preliminary data.</text>
</comment>
<keyword evidence="3" id="KW-1185">Reference proteome</keyword>
<evidence type="ECO:0000256" key="1">
    <source>
        <dbReference type="SAM" id="MobiDB-lite"/>
    </source>
</evidence>
<name>A0AA88A527_FICCA</name>
<reference evidence="2" key="1">
    <citation type="submission" date="2023-07" db="EMBL/GenBank/DDBJ databases">
        <title>draft genome sequence of fig (Ficus carica).</title>
        <authorList>
            <person name="Takahashi T."/>
            <person name="Nishimura K."/>
        </authorList>
    </citation>
    <scope>NUCLEOTIDE SEQUENCE</scope>
</reference>
<proteinExistence type="predicted"/>
<dbReference type="AlphaFoldDB" id="A0AA88A527"/>
<gene>
    <name evidence="2" type="ORF">TIFTF001_017475</name>
</gene>
<sequence length="71" mass="8026">MSWLKDFCKNADDFKDFQGNVQLMKRHQEYVKNLIGEFVKIDGETVNEDSSSAKIEASTSSLVNSQLGPQK</sequence>
<dbReference type="Proteomes" id="UP001187192">
    <property type="component" value="Unassembled WGS sequence"/>
</dbReference>
<evidence type="ECO:0000313" key="3">
    <source>
        <dbReference type="Proteomes" id="UP001187192"/>
    </source>
</evidence>
<evidence type="ECO:0000313" key="2">
    <source>
        <dbReference type="EMBL" id="GMN48288.1"/>
    </source>
</evidence>